<dbReference type="GO" id="GO:0009986">
    <property type="term" value="C:cell surface"/>
    <property type="evidence" value="ECO:0007669"/>
    <property type="project" value="TreeGrafter"/>
</dbReference>
<dbReference type="GO" id="GO:0004888">
    <property type="term" value="F:transmembrane signaling receptor activity"/>
    <property type="evidence" value="ECO:0007669"/>
    <property type="project" value="TreeGrafter"/>
</dbReference>
<dbReference type="InterPro" id="IPR036465">
    <property type="entry name" value="vWFA_dom_sf"/>
</dbReference>
<dbReference type="PANTHER" id="PTHR16059">
    <property type="entry name" value="ANTHRAX TOXIN RECEPTOR"/>
    <property type="match status" value="1"/>
</dbReference>
<dbReference type="EMBL" id="BRZM01000094">
    <property type="protein sequence ID" value="GLD66507.1"/>
    <property type="molecule type" value="Genomic_DNA"/>
</dbReference>
<evidence type="ECO:0000256" key="4">
    <source>
        <dbReference type="ARBA" id="ARBA00022989"/>
    </source>
</evidence>
<evidence type="ECO:0000256" key="3">
    <source>
        <dbReference type="ARBA" id="ARBA00022729"/>
    </source>
</evidence>
<evidence type="ECO:0000256" key="6">
    <source>
        <dbReference type="SAM" id="SignalP"/>
    </source>
</evidence>
<feature type="chain" id="PRO_5041937444" evidence="6">
    <location>
        <begin position="27"/>
        <end position="81"/>
    </location>
</feature>
<keyword evidence="7" id="KW-0675">Receptor</keyword>
<feature type="signal peptide" evidence="6">
    <location>
        <begin position="1"/>
        <end position="26"/>
    </location>
</feature>
<organism evidence="7 8">
    <name type="scientific">Lates japonicus</name>
    <name type="common">Japanese lates</name>
    <dbReference type="NCBI Taxonomy" id="270547"/>
    <lineage>
        <taxon>Eukaryota</taxon>
        <taxon>Metazoa</taxon>
        <taxon>Chordata</taxon>
        <taxon>Craniata</taxon>
        <taxon>Vertebrata</taxon>
        <taxon>Euteleostomi</taxon>
        <taxon>Actinopterygii</taxon>
        <taxon>Neopterygii</taxon>
        <taxon>Teleostei</taxon>
        <taxon>Neoteleostei</taxon>
        <taxon>Acanthomorphata</taxon>
        <taxon>Carangaria</taxon>
        <taxon>Carangaria incertae sedis</taxon>
        <taxon>Centropomidae</taxon>
        <taxon>Lates</taxon>
    </lineage>
</organism>
<dbReference type="SUPFAM" id="SSF53300">
    <property type="entry name" value="vWA-like"/>
    <property type="match status" value="1"/>
</dbReference>
<accession>A0AAD3N2N6</accession>
<sequence>MARTQARVFLALALLGIFFLDASVKGVLQGEQQEEEEERSCQGAFDLYFVLDKSGSVKNHWIEIYSLVEQLAEKFIRYKQD</sequence>
<dbReference type="PANTHER" id="PTHR16059:SF16">
    <property type="entry name" value="ANTHRAX TOXIN RECEPTOR-LIKE"/>
    <property type="match status" value="1"/>
</dbReference>
<evidence type="ECO:0000313" key="8">
    <source>
        <dbReference type="Proteomes" id="UP001279410"/>
    </source>
</evidence>
<comment type="subcellular location">
    <subcellularLocation>
        <location evidence="1">Membrane</location>
        <topology evidence="1">Single-pass membrane protein</topology>
    </subcellularLocation>
</comment>
<keyword evidence="4" id="KW-1133">Transmembrane helix</keyword>
<proteinExistence type="predicted"/>
<keyword evidence="5" id="KW-0472">Membrane</keyword>
<evidence type="ECO:0000256" key="1">
    <source>
        <dbReference type="ARBA" id="ARBA00004167"/>
    </source>
</evidence>
<keyword evidence="3 6" id="KW-0732">Signal</keyword>
<dbReference type="AlphaFoldDB" id="A0AAD3N2N6"/>
<dbReference type="Gene3D" id="3.40.50.410">
    <property type="entry name" value="von Willebrand factor, type A domain"/>
    <property type="match status" value="1"/>
</dbReference>
<keyword evidence="8" id="KW-1185">Reference proteome</keyword>
<dbReference type="GO" id="GO:0005886">
    <property type="term" value="C:plasma membrane"/>
    <property type="evidence" value="ECO:0007669"/>
    <property type="project" value="TreeGrafter"/>
</dbReference>
<keyword evidence="2" id="KW-0812">Transmembrane</keyword>
<name>A0AAD3N2N6_LATJO</name>
<evidence type="ECO:0000256" key="5">
    <source>
        <dbReference type="ARBA" id="ARBA00023136"/>
    </source>
</evidence>
<gene>
    <name evidence="7" type="ORF">AKAME5_001789700</name>
</gene>
<comment type="caution">
    <text evidence="7">The sequence shown here is derived from an EMBL/GenBank/DDBJ whole genome shotgun (WGS) entry which is preliminary data.</text>
</comment>
<evidence type="ECO:0000256" key="2">
    <source>
        <dbReference type="ARBA" id="ARBA00022692"/>
    </source>
</evidence>
<protein>
    <submittedName>
        <fullName evidence="7">Anthrax toxin receptor 1-like isoform X1</fullName>
    </submittedName>
</protein>
<evidence type="ECO:0000313" key="7">
    <source>
        <dbReference type="EMBL" id="GLD66507.1"/>
    </source>
</evidence>
<dbReference type="Proteomes" id="UP001279410">
    <property type="component" value="Unassembled WGS sequence"/>
</dbReference>
<reference evidence="7" key="1">
    <citation type="submission" date="2022-08" db="EMBL/GenBank/DDBJ databases">
        <title>Genome sequencing of akame (Lates japonicus).</title>
        <authorList>
            <person name="Hashiguchi Y."/>
            <person name="Takahashi H."/>
        </authorList>
    </citation>
    <scope>NUCLEOTIDE SEQUENCE</scope>
    <source>
        <strain evidence="7">Kochi</strain>
    </source>
</reference>